<keyword evidence="5 9" id="KW-0028">Amino-acid biosynthesis</keyword>
<dbReference type="Gene3D" id="3.20.20.70">
    <property type="entry name" value="Aldolase class I"/>
    <property type="match status" value="1"/>
</dbReference>
<keyword evidence="6 9" id="KW-0822">Tryptophan biosynthesis</keyword>
<dbReference type="InterPro" id="IPR044643">
    <property type="entry name" value="TrpF_fam"/>
</dbReference>
<comment type="caution">
    <text evidence="11">The sequence shown here is derived from an EMBL/GenBank/DDBJ whole genome shotgun (WGS) entry which is preliminary data.</text>
</comment>
<evidence type="ECO:0000256" key="5">
    <source>
        <dbReference type="ARBA" id="ARBA00022605"/>
    </source>
</evidence>
<dbReference type="EMBL" id="JBBLZC010000001">
    <property type="protein sequence ID" value="MEK0081985.1"/>
    <property type="molecule type" value="Genomic_DNA"/>
</dbReference>
<dbReference type="EC" id="5.3.1.24" evidence="3 9"/>
<dbReference type="Pfam" id="PF00697">
    <property type="entry name" value="PRAI"/>
    <property type="match status" value="1"/>
</dbReference>
<keyword evidence="7 9" id="KW-0057">Aromatic amino acid biosynthesis</keyword>
<reference evidence="11 12" key="1">
    <citation type="submission" date="2024-01" db="EMBL/GenBank/DDBJ databases">
        <title>Multi-omics insights into the function and evolution of sodium benzoate biodegradation pathways in Benzoatithermus flavus gen. nov., sp. nov. from hot spring.</title>
        <authorList>
            <person name="Hu C.-J."/>
            <person name="Li W.-J."/>
        </authorList>
    </citation>
    <scope>NUCLEOTIDE SEQUENCE [LARGE SCALE GENOMIC DNA]</scope>
    <source>
        <strain evidence="11 12">SYSU G07066</strain>
    </source>
</reference>
<organism evidence="11 12">
    <name type="scientific">Benzoatithermus flavus</name>
    <dbReference type="NCBI Taxonomy" id="3108223"/>
    <lineage>
        <taxon>Bacteria</taxon>
        <taxon>Pseudomonadati</taxon>
        <taxon>Pseudomonadota</taxon>
        <taxon>Alphaproteobacteria</taxon>
        <taxon>Geminicoccales</taxon>
        <taxon>Geminicoccaceae</taxon>
        <taxon>Benzoatithermus</taxon>
    </lineage>
</organism>
<keyword evidence="12" id="KW-1185">Reference proteome</keyword>
<evidence type="ECO:0000259" key="10">
    <source>
        <dbReference type="Pfam" id="PF00697"/>
    </source>
</evidence>
<dbReference type="InterPro" id="IPR001240">
    <property type="entry name" value="PRAI_dom"/>
</dbReference>
<keyword evidence="8 9" id="KW-0413">Isomerase</keyword>
<dbReference type="SUPFAM" id="SSF51366">
    <property type="entry name" value="Ribulose-phoshate binding barrel"/>
    <property type="match status" value="1"/>
</dbReference>
<dbReference type="Proteomes" id="UP001375743">
    <property type="component" value="Unassembled WGS sequence"/>
</dbReference>
<feature type="domain" description="N-(5'phosphoribosyl) anthranilate isomerase (PRAI)" evidence="10">
    <location>
        <begin position="6"/>
        <end position="212"/>
    </location>
</feature>
<evidence type="ECO:0000256" key="4">
    <source>
        <dbReference type="ARBA" id="ARBA00022272"/>
    </source>
</evidence>
<comment type="similarity">
    <text evidence="9">Belongs to the TrpF family.</text>
</comment>
<dbReference type="InterPro" id="IPR011060">
    <property type="entry name" value="RibuloseP-bd_barrel"/>
</dbReference>
<gene>
    <name evidence="9" type="primary">trpF</name>
    <name evidence="11" type="ORF">U1T56_02385</name>
</gene>
<name>A0ABU8XLB8_9PROT</name>
<dbReference type="RefSeq" id="WP_418157824.1">
    <property type="nucleotide sequence ID" value="NZ_JBBLZC010000001.1"/>
</dbReference>
<evidence type="ECO:0000256" key="3">
    <source>
        <dbReference type="ARBA" id="ARBA00012572"/>
    </source>
</evidence>
<evidence type="ECO:0000313" key="12">
    <source>
        <dbReference type="Proteomes" id="UP001375743"/>
    </source>
</evidence>
<evidence type="ECO:0000313" key="11">
    <source>
        <dbReference type="EMBL" id="MEK0081985.1"/>
    </source>
</evidence>
<evidence type="ECO:0000256" key="1">
    <source>
        <dbReference type="ARBA" id="ARBA00001164"/>
    </source>
</evidence>
<evidence type="ECO:0000256" key="9">
    <source>
        <dbReference type="HAMAP-Rule" id="MF_00135"/>
    </source>
</evidence>
<dbReference type="InterPro" id="IPR013785">
    <property type="entry name" value="Aldolase_TIM"/>
</dbReference>
<dbReference type="PANTHER" id="PTHR42894:SF1">
    <property type="entry name" value="N-(5'-PHOSPHORIBOSYL)ANTHRANILATE ISOMERASE"/>
    <property type="match status" value="1"/>
</dbReference>
<comment type="catalytic activity">
    <reaction evidence="1 9">
        <text>N-(5-phospho-beta-D-ribosyl)anthranilate = 1-(2-carboxyphenylamino)-1-deoxy-D-ribulose 5-phosphate</text>
        <dbReference type="Rhea" id="RHEA:21540"/>
        <dbReference type="ChEBI" id="CHEBI:18277"/>
        <dbReference type="ChEBI" id="CHEBI:58613"/>
        <dbReference type="EC" id="5.3.1.24"/>
    </reaction>
</comment>
<sequence>MRTRVKICCITSPEALALAVRYGADALGLVGPMPSGTGIIDLDTARSLAAATPPPVASFLLSCATDPEALVEQARHVAPTAIQIVDAVAPEAYARLRRELPALKIVQVVHVTGERTIAEALDVARRVDALLLDSGVPDAPVKVLGGTGRVHDWEISRRIAQASPVPVFLAGGLTPENVTEAIRTVRPFGVDLCTGLRTEGRLDERKLAAFMRAVAAA</sequence>
<dbReference type="PANTHER" id="PTHR42894">
    <property type="entry name" value="N-(5'-PHOSPHORIBOSYL)ANTHRANILATE ISOMERASE"/>
    <property type="match status" value="1"/>
</dbReference>
<dbReference type="HAMAP" id="MF_00135">
    <property type="entry name" value="PRAI"/>
    <property type="match status" value="1"/>
</dbReference>
<evidence type="ECO:0000256" key="8">
    <source>
        <dbReference type="ARBA" id="ARBA00023235"/>
    </source>
</evidence>
<evidence type="ECO:0000256" key="2">
    <source>
        <dbReference type="ARBA" id="ARBA00004664"/>
    </source>
</evidence>
<evidence type="ECO:0000256" key="6">
    <source>
        <dbReference type="ARBA" id="ARBA00022822"/>
    </source>
</evidence>
<proteinExistence type="inferred from homology"/>
<protein>
    <recommendedName>
        <fullName evidence="4 9">N-(5'-phosphoribosyl)anthranilate isomerase</fullName>
        <shortName evidence="9">PRAI</shortName>
        <ecNumber evidence="3 9">5.3.1.24</ecNumber>
    </recommendedName>
</protein>
<dbReference type="GO" id="GO:0016853">
    <property type="term" value="F:isomerase activity"/>
    <property type="evidence" value="ECO:0007669"/>
    <property type="project" value="UniProtKB-KW"/>
</dbReference>
<dbReference type="CDD" id="cd00405">
    <property type="entry name" value="PRAI"/>
    <property type="match status" value="1"/>
</dbReference>
<accession>A0ABU8XLB8</accession>
<comment type="pathway">
    <text evidence="2 9">Amino-acid biosynthesis; L-tryptophan biosynthesis; L-tryptophan from chorismate: step 3/5.</text>
</comment>
<evidence type="ECO:0000256" key="7">
    <source>
        <dbReference type="ARBA" id="ARBA00023141"/>
    </source>
</evidence>